<dbReference type="PANTHER" id="PTHR46328:SF27">
    <property type="entry name" value="OS12G0287500 PROTEIN"/>
    <property type="match status" value="1"/>
</dbReference>
<gene>
    <name evidence="2" type="ORF">Ahy_B08g093167</name>
</gene>
<dbReference type="Proteomes" id="UP000289738">
    <property type="component" value="Chromosome B08"/>
</dbReference>
<protein>
    <recommendedName>
        <fullName evidence="1">FAR1 domain-containing protein</fullName>
    </recommendedName>
</protein>
<dbReference type="Pfam" id="PF03101">
    <property type="entry name" value="FAR1"/>
    <property type="match status" value="1"/>
</dbReference>
<evidence type="ECO:0000259" key="1">
    <source>
        <dbReference type="Pfam" id="PF03101"/>
    </source>
</evidence>
<comment type="caution">
    <text evidence="2">The sequence shown here is derived from an EMBL/GenBank/DDBJ whole genome shotgun (WGS) entry which is preliminary data.</text>
</comment>
<dbReference type="AlphaFoldDB" id="A0A444Y5G5"/>
<dbReference type="EMBL" id="SDMP01000018">
    <property type="protein sequence ID" value="RYQ97158.1"/>
    <property type="molecule type" value="Genomic_DNA"/>
</dbReference>
<organism evidence="2 3">
    <name type="scientific">Arachis hypogaea</name>
    <name type="common">Peanut</name>
    <dbReference type="NCBI Taxonomy" id="3818"/>
    <lineage>
        <taxon>Eukaryota</taxon>
        <taxon>Viridiplantae</taxon>
        <taxon>Streptophyta</taxon>
        <taxon>Embryophyta</taxon>
        <taxon>Tracheophyta</taxon>
        <taxon>Spermatophyta</taxon>
        <taxon>Magnoliopsida</taxon>
        <taxon>eudicotyledons</taxon>
        <taxon>Gunneridae</taxon>
        <taxon>Pentapetalae</taxon>
        <taxon>rosids</taxon>
        <taxon>fabids</taxon>
        <taxon>Fabales</taxon>
        <taxon>Fabaceae</taxon>
        <taxon>Papilionoideae</taxon>
        <taxon>50 kb inversion clade</taxon>
        <taxon>dalbergioids sensu lato</taxon>
        <taxon>Dalbergieae</taxon>
        <taxon>Pterocarpus clade</taxon>
        <taxon>Arachis</taxon>
    </lineage>
</organism>
<dbReference type="InterPro" id="IPR004330">
    <property type="entry name" value="FAR1_DNA_bnd_dom"/>
</dbReference>
<name>A0A444Y5G5_ARAHY</name>
<keyword evidence="3" id="KW-1185">Reference proteome</keyword>
<proteinExistence type="predicted"/>
<feature type="domain" description="FAR1" evidence="1">
    <location>
        <begin position="56"/>
        <end position="101"/>
    </location>
</feature>
<evidence type="ECO:0000313" key="3">
    <source>
        <dbReference type="Proteomes" id="UP000289738"/>
    </source>
</evidence>
<reference evidence="2 3" key="1">
    <citation type="submission" date="2019-01" db="EMBL/GenBank/DDBJ databases">
        <title>Sequencing of cultivated peanut Arachis hypogaea provides insights into genome evolution and oil improvement.</title>
        <authorList>
            <person name="Chen X."/>
        </authorList>
    </citation>
    <scope>NUCLEOTIDE SEQUENCE [LARGE SCALE GENOMIC DNA]</scope>
    <source>
        <strain evidence="3">cv. Fuhuasheng</strain>
        <tissue evidence="2">Leaves</tissue>
    </source>
</reference>
<accession>A0A444Y5G5</accession>
<evidence type="ECO:0000313" key="2">
    <source>
        <dbReference type="EMBL" id="RYQ97158.1"/>
    </source>
</evidence>
<dbReference type="PANTHER" id="PTHR46328">
    <property type="entry name" value="FAR-RED IMPAIRED RESPONSIVE (FAR1) FAMILY PROTEIN-RELATED"/>
    <property type="match status" value="1"/>
</dbReference>
<sequence length="122" mass="14190">MDEDDTNVKPMFDYHGFDEGDEDVCHFHFSDVDIAFEFYNRYARTRGFSARKNRTKKSRAGRKPTPETRCGYSAMMEIRLDAPSGRWFISYFSDEHNHPLLDPRLTGLLLGIDSCLRMILAT</sequence>